<dbReference type="PANTHER" id="PTHR31339">
    <property type="entry name" value="PECTIN LYASE-RELATED"/>
    <property type="match status" value="1"/>
</dbReference>
<dbReference type="InterPro" id="IPR011050">
    <property type="entry name" value="Pectin_lyase_fold/virulence"/>
</dbReference>
<name>Q9WXE7_XYLRU</name>
<accession>Q9WXE7</accession>
<dbReference type="Gene3D" id="2.160.20.10">
    <property type="entry name" value="Single-stranded right-handed beta-helix, Pectin lyase-like"/>
    <property type="match status" value="1"/>
</dbReference>
<proteinExistence type="inferred from homology"/>
<evidence type="ECO:0000256" key="2">
    <source>
        <dbReference type="ARBA" id="ARBA00022801"/>
    </source>
</evidence>
<keyword evidence="2 4" id="KW-0378">Hydrolase</keyword>
<evidence type="ECO:0000256" key="4">
    <source>
        <dbReference type="RuleBase" id="RU361169"/>
    </source>
</evidence>
<dbReference type="InterPro" id="IPR000743">
    <property type="entry name" value="Glyco_hydro_28"/>
</dbReference>
<dbReference type="InterPro" id="IPR012334">
    <property type="entry name" value="Pectin_lyas_fold"/>
</dbReference>
<evidence type="ECO:0000256" key="3">
    <source>
        <dbReference type="ARBA" id="ARBA00023295"/>
    </source>
</evidence>
<dbReference type="Pfam" id="PF00295">
    <property type="entry name" value="Glyco_hydro_28"/>
    <property type="match status" value="1"/>
</dbReference>
<evidence type="ECO:0000313" key="5">
    <source>
        <dbReference type="EMBL" id="BAA78557.1"/>
    </source>
</evidence>
<sequence length="494" mass="54278">MKIACKFSKLSTFMLFLLKEMFNFATYMKVFVTILASLCIASMHAADFNIKSYGAKNDTTVLSTHALQQAIDACSDAGGGRVVVPAGIYKIGTIQLKSHVHLYLEQGATLYGSTRLEDYIPMKSDYLSLRTQTTTIQLIYADGVQDVSIDGLGTIDGRGRAFKKLSWNDEGITRPHLIPFIQSQDILVRGITLRNSGCWMQHYLACDRLNIDGIKVFNRNNYNNDALDIDGCHEVIVRGMIADSDDDGITLKSTSPRLCENVRISDCVVSSHCNAVKLGTETNGGFRNINISGIVVKPSYNQQEKFFGQWIGSSAISLEIVDGGVLENVNIADFTVEGTESPIFVRLGNRGRGYKTGQHIDHVGSIDGVRINNILIRNAGSMGCSITGLPGYPVRNVWISNVSIHHKGGVKKDQLTEIADSIANEKAADYPEATMWGNLPAKGFFVHHARNVQFSNIHVSTVDEDVRPDFVEVDTKGWGDQGDGTYRNPAPILM</sequence>
<reference evidence="5" key="1">
    <citation type="submission" date="1999-01" db="EMBL/GenBank/DDBJ databases">
        <title>A Prevotella ruminicola T31 operon encoding xylosidase and galacturonase.</title>
        <authorList>
            <person name="Ogata K."/>
            <person name="Aminov R.I."/>
            <person name="Nagamine T."/>
            <person name="Matsui H."/>
            <person name="Tajima K."/>
            <person name="Nakamura M."/>
            <person name="Benno Y."/>
        </authorList>
    </citation>
    <scope>NUCLEOTIDE SEQUENCE</scope>
    <source>
        <strain evidence="5">T31</strain>
    </source>
</reference>
<keyword evidence="3 4" id="KW-0326">Glycosidase</keyword>
<evidence type="ECO:0000256" key="1">
    <source>
        <dbReference type="ARBA" id="ARBA00008834"/>
    </source>
</evidence>
<dbReference type="CAZy" id="GH28">
    <property type="family name" value="Glycoside Hydrolase Family 28"/>
</dbReference>
<organism evidence="5">
    <name type="scientific">Xylanibacter ruminicola</name>
    <name type="common">Prevotella ruminicola</name>
    <dbReference type="NCBI Taxonomy" id="839"/>
    <lineage>
        <taxon>Bacteria</taxon>
        <taxon>Pseudomonadati</taxon>
        <taxon>Bacteroidota</taxon>
        <taxon>Bacteroidia</taxon>
        <taxon>Bacteroidales</taxon>
        <taxon>Prevotellaceae</taxon>
        <taxon>Xylanibacter</taxon>
    </lineage>
</organism>
<dbReference type="AlphaFoldDB" id="Q9WXE7"/>
<dbReference type="InterPro" id="IPR051801">
    <property type="entry name" value="GH28_Enzymes"/>
</dbReference>
<dbReference type="PANTHER" id="PTHR31339:SF9">
    <property type="entry name" value="PLASMIN AND FIBRONECTIN-BINDING PROTEIN A"/>
    <property type="match status" value="1"/>
</dbReference>
<comment type="similarity">
    <text evidence="1 4">Belongs to the glycosyl hydrolase 28 family.</text>
</comment>
<dbReference type="GO" id="GO:0004650">
    <property type="term" value="F:polygalacturonase activity"/>
    <property type="evidence" value="ECO:0007669"/>
    <property type="project" value="InterPro"/>
</dbReference>
<dbReference type="GO" id="GO:0005975">
    <property type="term" value="P:carbohydrate metabolic process"/>
    <property type="evidence" value="ECO:0007669"/>
    <property type="project" value="InterPro"/>
</dbReference>
<dbReference type="EMBL" id="AB022865">
    <property type="protein sequence ID" value="BAA78557.1"/>
    <property type="molecule type" value="Genomic_DNA"/>
</dbReference>
<dbReference type="SUPFAM" id="SSF51126">
    <property type="entry name" value="Pectin lyase-like"/>
    <property type="match status" value="1"/>
</dbReference>
<protein>
    <submittedName>
        <fullName evidence="5">Polygalacturonase</fullName>
    </submittedName>
</protein>